<protein>
    <submittedName>
        <fullName evidence="1">Uncharacterized protein</fullName>
    </submittedName>
</protein>
<organism evidence="1">
    <name type="scientific">Cucumis melo</name>
    <name type="common">Muskmelon</name>
    <dbReference type="NCBI Taxonomy" id="3656"/>
    <lineage>
        <taxon>Eukaryota</taxon>
        <taxon>Viridiplantae</taxon>
        <taxon>Streptophyta</taxon>
        <taxon>Embryophyta</taxon>
        <taxon>Tracheophyta</taxon>
        <taxon>Spermatophyta</taxon>
        <taxon>Magnoliopsida</taxon>
        <taxon>eudicotyledons</taxon>
        <taxon>Gunneridae</taxon>
        <taxon>Pentapetalae</taxon>
        <taxon>rosids</taxon>
        <taxon>fabids</taxon>
        <taxon>Cucurbitales</taxon>
        <taxon>Cucurbitaceae</taxon>
        <taxon>Benincaseae</taxon>
        <taxon>Cucumis</taxon>
    </lineage>
</organism>
<accession>A0A9I9EAJ1</accession>
<name>A0A9I9EAJ1_CUCME</name>
<evidence type="ECO:0000313" key="1">
    <source>
        <dbReference type="EnsemblPlants" id="MELO3C031050.2.1"/>
    </source>
</evidence>
<sequence length="84" mass="9727">MDELLATAHGPTKFLQLTPYQRSSTSKSSTLDFIRNAFSLQKLQENYCCFLLPQYTERQERLLKRHSNGYICGTIKTSRSTLYS</sequence>
<dbReference type="AlphaFoldDB" id="A0A9I9EAJ1"/>
<dbReference type="Gramene" id="MELO3C031050.2.1">
    <property type="protein sequence ID" value="MELO3C031050.2.1"/>
    <property type="gene ID" value="MELO3C031050.2"/>
</dbReference>
<proteinExistence type="predicted"/>
<reference evidence="1" key="1">
    <citation type="submission" date="2023-03" db="UniProtKB">
        <authorList>
            <consortium name="EnsemblPlants"/>
        </authorList>
    </citation>
    <scope>IDENTIFICATION</scope>
</reference>
<dbReference type="EnsemblPlants" id="MELO3C031050.2.1">
    <property type="protein sequence ID" value="MELO3C031050.2.1"/>
    <property type="gene ID" value="MELO3C031050.2"/>
</dbReference>